<proteinExistence type="predicted"/>
<evidence type="ECO:0000256" key="5">
    <source>
        <dbReference type="ARBA" id="ARBA00022691"/>
    </source>
</evidence>
<organism evidence="7 8">
    <name type="scientific">Lysobacter dokdonensis DS-58</name>
    <dbReference type="NCBI Taxonomy" id="1300345"/>
    <lineage>
        <taxon>Bacteria</taxon>
        <taxon>Pseudomonadati</taxon>
        <taxon>Pseudomonadota</taxon>
        <taxon>Gammaproteobacteria</taxon>
        <taxon>Lysobacterales</taxon>
        <taxon>Lysobacteraceae</taxon>
        <taxon>Noviluteimonas</taxon>
    </lineage>
</organism>
<keyword evidence="5" id="KW-0949">S-adenosyl-L-methionine</keyword>
<keyword evidence="4 7" id="KW-0808">Transferase</keyword>
<comment type="caution">
    <text evidence="7">The sequence shown here is derived from an EMBL/GenBank/DDBJ whole genome shotgun (WGS) entry which is preliminary data.</text>
</comment>
<dbReference type="STRING" id="1300345.LF41_1495"/>
<evidence type="ECO:0000256" key="2">
    <source>
        <dbReference type="ARBA" id="ARBA00022552"/>
    </source>
</evidence>
<dbReference type="Gene3D" id="3.40.50.150">
    <property type="entry name" value="Vaccinia Virus protein VP39"/>
    <property type="match status" value="2"/>
</dbReference>
<keyword evidence="8" id="KW-1185">Reference proteome</keyword>
<dbReference type="GO" id="GO:0003676">
    <property type="term" value="F:nucleic acid binding"/>
    <property type="evidence" value="ECO:0007669"/>
    <property type="project" value="InterPro"/>
</dbReference>
<protein>
    <submittedName>
        <fullName evidence="7">Ribosomal RNA small subunit methyltransferase C</fullName>
    </submittedName>
</protein>
<name>A0A0A2WD51_9GAMM</name>
<evidence type="ECO:0000259" key="6">
    <source>
        <dbReference type="Pfam" id="PF05175"/>
    </source>
</evidence>
<evidence type="ECO:0000256" key="1">
    <source>
        <dbReference type="ARBA" id="ARBA00022490"/>
    </source>
</evidence>
<dbReference type="EMBL" id="JRKJ01000021">
    <property type="protein sequence ID" value="KGQ18141.1"/>
    <property type="molecule type" value="Genomic_DNA"/>
</dbReference>
<evidence type="ECO:0000256" key="3">
    <source>
        <dbReference type="ARBA" id="ARBA00022603"/>
    </source>
</evidence>
<keyword evidence="1" id="KW-0963">Cytoplasm</keyword>
<sequence>MPTSPGPRDADAALDILFHPFATGALQWPREGGALFLRAREGWPLHARPLPGLIAEQSYKPAFDALQRSGIDVHGEDVDGTFPLVLVLPPRQRDEARALFARAVAQAGANGTVVACMHNDEGAKTGQAELARLTGPVNVLSKQHCRVFWTGARVLDSALLEQWRALDAPRLVADGTLHSRPGVFAWDRIDVASALLLRHLPTDLAGEGADLGAGIGVLAMDVLARCKGVRSIDLYDAERRALELARRNLAAQANVGFHWHDVTQGVSAHYDFIVMNPPFHAQSRADRPDLGRRFIEVAAQALRARGRLVMVANRHLPYEAVLGGHFAQVRMLADASGFKVVEAVRA</sequence>
<dbReference type="InterPro" id="IPR046977">
    <property type="entry name" value="RsmC/RlmG"/>
</dbReference>
<dbReference type="CDD" id="cd02440">
    <property type="entry name" value="AdoMet_MTases"/>
    <property type="match status" value="1"/>
</dbReference>
<dbReference type="PATRIC" id="fig|1300345.3.peg.2566"/>
<keyword evidence="2" id="KW-0698">rRNA processing</keyword>
<reference evidence="7 8" key="1">
    <citation type="submission" date="2014-09" db="EMBL/GenBank/DDBJ databases">
        <title>Genome sequences of Lysobacter dokdonensis DS-58.</title>
        <authorList>
            <person name="Kim J.F."/>
            <person name="Kwak M.-J."/>
        </authorList>
    </citation>
    <scope>NUCLEOTIDE SEQUENCE [LARGE SCALE GENOMIC DNA]</scope>
    <source>
        <strain evidence="7 8">DS-58</strain>
    </source>
</reference>
<dbReference type="GO" id="GO:0006364">
    <property type="term" value="P:rRNA processing"/>
    <property type="evidence" value="ECO:0007669"/>
    <property type="project" value="UniProtKB-KW"/>
</dbReference>
<gene>
    <name evidence="7" type="ORF">LF41_1495</name>
</gene>
<evidence type="ECO:0000256" key="4">
    <source>
        <dbReference type="ARBA" id="ARBA00022679"/>
    </source>
</evidence>
<dbReference type="AlphaFoldDB" id="A0A0A2WD51"/>
<evidence type="ECO:0000313" key="8">
    <source>
        <dbReference type="Proteomes" id="UP000030518"/>
    </source>
</evidence>
<evidence type="ECO:0000313" key="7">
    <source>
        <dbReference type="EMBL" id="KGQ18141.1"/>
    </source>
</evidence>
<dbReference type="InterPro" id="IPR007848">
    <property type="entry name" value="Small_mtfrase_dom"/>
</dbReference>
<feature type="domain" description="Methyltransferase small" evidence="6">
    <location>
        <begin position="176"/>
        <end position="341"/>
    </location>
</feature>
<dbReference type="InterPro" id="IPR002052">
    <property type="entry name" value="DNA_methylase_N6_adenine_CS"/>
</dbReference>
<dbReference type="InterPro" id="IPR029063">
    <property type="entry name" value="SAM-dependent_MTases_sf"/>
</dbReference>
<dbReference type="eggNOG" id="COG2813">
    <property type="taxonomic scope" value="Bacteria"/>
</dbReference>
<dbReference type="GO" id="GO:0008757">
    <property type="term" value="F:S-adenosylmethionine-dependent methyltransferase activity"/>
    <property type="evidence" value="ECO:0007669"/>
    <property type="project" value="InterPro"/>
</dbReference>
<dbReference type="PROSITE" id="PS00092">
    <property type="entry name" value="N6_MTASE"/>
    <property type="match status" value="1"/>
</dbReference>
<dbReference type="Proteomes" id="UP000030518">
    <property type="component" value="Unassembled WGS sequence"/>
</dbReference>
<keyword evidence="3 7" id="KW-0489">Methyltransferase</keyword>
<accession>A0A0A2WD51</accession>
<dbReference type="RefSeq" id="WP_036170495.1">
    <property type="nucleotide sequence ID" value="NZ_JRKJ01000021.1"/>
</dbReference>
<dbReference type="OrthoDB" id="9816072at2"/>
<dbReference type="Pfam" id="PF05175">
    <property type="entry name" value="MTS"/>
    <property type="match status" value="1"/>
</dbReference>
<dbReference type="SUPFAM" id="SSF53335">
    <property type="entry name" value="S-adenosyl-L-methionine-dependent methyltransferases"/>
    <property type="match status" value="1"/>
</dbReference>
<dbReference type="PANTHER" id="PTHR47816:SF4">
    <property type="entry name" value="RIBOSOMAL RNA SMALL SUBUNIT METHYLTRANSFERASE C"/>
    <property type="match status" value="1"/>
</dbReference>
<dbReference type="GO" id="GO:0032259">
    <property type="term" value="P:methylation"/>
    <property type="evidence" value="ECO:0007669"/>
    <property type="project" value="UniProtKB-KW"/>
</dbReference>
<dbReference type="GO" id="GO:0008170">
    <property type="term" value="F:N-methyltransferase activity"/>
    <property type="evidence" value="ECO:0007669"/>
    <property type="project" value="UniProtKB-ARBA"/>
</dbReference>
<dbReference type="PANTHER" id="PTHR47816">
    <property type="entry name" value="RIBOSOMAL RNA SMALL SUBUNIT METHYLTRANSFERASE C"/>
    <property type="match status" value="1"/>
</dbReference>